<evidence type="ECO:0000259" key="7">
    <source>
        <dbReference type="Pfam" id="PF13193"/>
    </source>
</evidence>
<evidence type="ECO:0000256" key="3">
    <source>
        <dbReference type="ARBA" id="ARBA00022741"/>
    </source>
</evidence>
<dbReference type="eggNOG" id="KOG1175">
    <property type="taxonomic scope" value="Eukaryota"/>
</dbReference>
<reference evidence="11" key="2">
    <citation type="submission" date="2012-11" db="EMBL/GenBank/DDBJ databases">
        <authorList>
            <person name="Kuo A."/>
            <person name="Curtis B.A."/>
            <person name="Tanifuji G."/>
            <person name="Burki F."/>
            <person name="Gruber A."/>
            <person name="Irimia M."/>
            <person name="Maruyama S."/>
            <person name="Arias M.C."/>
            <person name="Ball S.G."/>
            <person name="Gile G.H."/>
            <person name="Hirakawa Y."/>
            <person name="Hopkins J.F."/>
            <person name="Rensing S.A."/>
            <person name="Schmutz J."/>
            <person name="Symeonidi A."/>
            <person name="Elias M."/>
            <person name="Eveleigh R.J."/>
            <person name="Herman E.K."/>
            <person name="Klute M.J."/>
            <person name="Nakayama T."/>
            <person name="Obornik M."/>
            <person name="Reyes-Prieto A."/>
            <person name="Armbrust E.V."/>
            <person name="Aves S.J."/>
            <person name="Beiko R.G."/>
            <person name="Coutinho P."/>
            <person name="Dacks J.B."/>
            <person name="Durnford D.G."/>
            <person name="Fast N.M."/>
            <person name="Green B.R."/>
            <person name="Grisdale C."/>
            <person name="Hempe F."/>
            <person name="Henrissat B."/>
            <person name="Hoppner M.P."/>
            <person name="Ishida K.-I."/>
            <person name="Kim E."/>
            <person name="Koreny L."/>
            <person name="Kroth P.G."/>
            <person name="Liu Y."/>
            <person name="Malik S.-B."/>
            <person name="Maier U.G."/>
            <person name="McRose D."/>
            <person name="Mock T."/>
            <person name="Neilson J.A."/>
            <person name="Onodera N.T."/>
            <person name="Poole A.M."/>
            <person name="Pritham E.J."/>
            <person name="Richards T.A."/>
            <person name="Rocap G."/>
            <person name="Roy S.W."/>
            <person name="Sarai C."/>
            <person name="Schaack S."/>
            <person name="Shirato S."/>
            <person name="Slamovits C.H."/>
            <person name="Spencer D.F."/>
            <person name="Suzuki S."/>
            <person name="Worden A.Z."/>
            <person name="Zauner S."/>
            <person name="Barry K."/>
            <person name="Bell C."/>
            <person name="Bharti A.K."/>
            <person name="Crow J.A."/>
            <person name="Grimwood J."/>
            <person name="Kramer R."/>
            <person name="Lindquist E."/>
            <person name="Lucas S."/>
            <person name="Salamov A."/>
            <person name="McFadden G.I."/>
            <person name="Lane C.E."/>
            <person name="Keeling P.J."/>
            <person name="Gray M.W."/>
            <person name="Grigoriev I.V."/>
            <person name="Archibald J.M."/>
        </authorList>
    </citation>
    <scope>NUCLEOTIDE SEQUENCE</scope>
    <source>
        <strain evidence="11">CCMP2712</strain>
    </source>
</reference>
<dbReference type="PANTHER" id="PTHR24095">
    <property type="entry name" value="ACETYL-COENZYME A SYNTHETASE"/>
    <property type="match status" value="1"/>
</dbReference>
<proteinExistence type="inferred from homology"/>
<dbReference type="Gene3D" id="3.40.50.12780">
    <property type="entry name" value="N-terminal domain of ligase-like"/>
    <property type="match status" value="1"/>
</dbReference>
<dbReference type="InterPro" id="IPR025110">
    <property type="entry name" value="AMP-bd_C"/>
</dbReference>
<reference evidence="10" key="3">
    <citation type="submission" date="2016-03" db="UniProtKB">
        <authorList>
            <consortium name="EnsemblProtists"/>
        </authorList>
    </citation>
    <scope>IDENTIFICATION</scope>
</reference>
<dbReference type="InterPro" id="IPR045851">
    <property type="entry name" value="AMP-bd_C_sf"/>
</dbReference>
<dbReference type="NCBIfam" id="NF001208">
    <property type="entry name" value="PRK00174.1"/>
    <property type="match status" value="1"/>
</dbReference>
<dbReference type="HOGENOM" id="CLU_000022_3_6_1"/>
<dbReference type="CDD" id="cd05966">
    <property type="entry name" value="ACS"/>
    <property type="match status" value="1"/>
</dbReference>
<keyword evidence="11" id="KW-1185">Reference proteome</keyword>
<dbReference type="STRING" id="905079.L1INV0"/>
<protein>
    <recommendedName>
        <fullName evidence="5">Acetyl-coenzyme A synthetase</fullName>
        <ecNumber evidence="5">6.2.1.1</ecNumber>
    </recommendedName>
</protein>
<gene>
    <name evidence="9" type="ORF">GUITHDRAFT_116204</name>
</gene>
<dbReference type="InterPro" id="IPR020845">
    <property type="entry name" value="AMP-binding_CS"/>
</dbReference>
<dbReference type="Pfam" id="PF13193">
    <property type="entry name" value="AMP-binding_C"/>
    <property type="match status" value="1"/>
</dbReference>
<dbReference type="PROSITE" id="PS00455">
    <property type="entry name" value="AMP_BINDING"/>
    <property type="match status" value="1"/>
</dbReference>
<evidence type="ECO:0000313" key="10">
    <source>
        <dbReference type="EnsemblProtists" id="EKX37564"/>
    </source>
</evidence>
<dbReference type="InterPro" id="IPR032387">
    <property type="entry name" value="ACAS_N"/>
</dbReference>
<dbReference type="Pfam" id="PF16177">
    <property type="entry name" value="ACAS_N"/>
    <property type="match status" value="1"/>
</dbReference>
<comment type="similarity">
    <text evidence="1 5">Belongs to the ATP-dependent AMP-binding enzyme family.</text>
</comment>
<feature type="domain" description="AMP-dependent synthetase/ligase" evidence="6">
    <location>
        <begin position="94"/>
        <end position="502"/>
    </location>
</feature>
<dbReference type="AlphaFoldDB" id="L1INV0"/>
<evidence type="ECO:0000313" key="9">
    <source>
        <dbReference type="EMBL" id="EKX37564.1"/>
    </source>
</evidence>
<keyword evidence="2 5" id="KW-0436">Ligase</keyword>
<sequence>MENGQDEIYKPSAEFSSNAHVKSLDDYKKLYARSIEHPQAFWSEISSEFHWQKEWDTLSKYNYDLSRGSISIEWFIGGETNVCYNALDRQIEMGHGSRTAFHWVGNDEGETKDYTFSDMFNMVCQMANVLKDCGVKKGDPVAIYLPMVIQLPVAMLACARIGAIHSVIFGGFSSESLAGRILDSKCKASCVLGTAGMWQPDAVQVIVTADGVMRGPKMIKLIEIVREAFDMCKSDGHQLDHVLISQRLPEDQSPLGELKNLPHQYKLLKDLCDKASNTCPVEWMKSEDPLFMLYTSGSTGKPKGVLHTTAGYMIWSYTTFKYTFDYRPGDIFFCTADCGWITGHSYITYGPMLNGATQVLFEGIPTHPTNSRFWEICEQYKVTQFYTAPTAIRALMRFGDEPVQRCNLSSLKVLGSVGEPINSEAWKWYHTVVGSSKCPIVDTWWQTETGGHMITPLPGATPLKPGSATFPMFGVVPAVLDAEGREITETECEGYLAIKQPWPGQMRTVFGDHERFEKTYFELYDAENNLICNHFYITGDGCRRDKDGYYWLTGRVDDVINVSGHRIGTAEVESKLDEHVDCTEAAVVGYPHPVKGEGIYAYVILKEGVEPCDRIRQELKNKVRKEIGAFAQPDIIHWAPGLPKTRSGKIMRRILRKIAAGQTMVDDLGDVSTLADPSVVESLIASKADAA</sequence>
<organism evidence="9">
    <name type="scientific">Guillardia theta (strain CCMP2712)</name>
    <name type="common">Cryptophyte</name>
    <dbReference type="NCBI Taxonomy" id="905079"/>
    <lineage>
        <taxon>Eukaryota</taxon>
        <taxon>Cryptophyceae</taxon>
        <taxon>Pyrenomonadales</taxon>
        <taxon>Geminigeraceae</taxon>
        <taxon>Guillardia</taxon>
    </lineage>
</organism>
<dbReference type="OMA" id="AIKASWP"/>
<name>L1INV0_GUITC</name>
<dbReference type="FunFam" id="3.30.300.30:FF:000004">
    <property type="entry name" value="Acetyl-coenzyme A synthetase"/>
    <property type="match status" value="1"/>
</dbReference>
<dbReference type="PANTHER" id="PTHR24095:SF14">
    <property type="entry name" value="ACETYL-COENZYME A SYNTHETASE 1"/>
    <property type="match status" value="1"/>
</dbReference>
<comment type="catalytic activity">
    <reaction evidence="5">
        <text>acetate + ATP + CoA = acetyl-CoA + AMP + diphosphate</text>
        <dbReference type="Rhea" id="RHEA:23176"/>
        <dbReference type="ChEBI" id="CHEBI:30089"/>
        <dbReference type="ChEBI" id="CHEBI:30616"/>
        <dbReference type="ChEBI" id="CHEBI:33019"/>
        <dbReference type="ChEBI" id="CHEBI:57287"/>
        <dbReference type="ChEBI" id="CHEBI:57288"/>
        <dbReference type="ChEBI" id="CHEBI:456215"/>
        <dbReference type="EC" id="6.2.1.1"/>
    </reaction>
</comment>
<dbReference type="SUPFAM" id="SSF56801">
    <property type="entry name" value="Acetyl-CoA synthetase-like"/>
    <property type="match status" value="1"/>
</dbReference>
<accession>L1INV0</accession>
<dbReference type="GO" id="GO:0005524">
    <property type="term" value="F:ATP binding"/>
    <property type="evidence" value="ECO:0007669"/>
    <property type="project" value="UniProtKB-UniRule"/>
</dbReference>
<dbReference type="FunFam" id="3.40.50.12780:FF:000001">
    <property type="entry name" value="Acetyl-coenzyme A synthetase"/>
    <property type="match status" value="1"/>
</dbReference>
<dbReference type="InterPro" id="IPR011904">
    <property type="entry name" value="Ac_CoA_lig"/>
</dbReference>
<dbReference type="PaxDb" id="55529-EKX37564"/>
<dbReference type="Pfam" id="PF00501">
    <property type="entry name" value="AMP-binding"/>
    <property type="match status" value="1"/>
</dbReference>
<dbReference type="EMBL" id="JH993057">
    <property type="protein sequence ID" value="EKX37564.1"/>
    <property type="molecule type" value="Genomic_DNA"/>
</dbReference>
<dbReference type="Proteomes" id="UP000011087">
    <property type="component" value="Unassembled WGS sequence"/>
</dbReference>
<evidence type="ECO:0000256" key="1">
    <source>
        <dbReference type="ARBA" id="ARBA00006432"/>
    </source>
</evidence>
<dbReference type="GO" id="GO:0019427">
    <property type="term" value="P:acetyl-CoA biosynthetic process from acetate"/>
    <property type="evidence" value="ECO:0007669"/>
    <property type="project" value="InterPro"/>
</dbReference>
<dbReference type="GO" id="GO:0003987">
    <property type="term" value="F:acetate-CoA ligase activity"/>
    <property type="evidence" value="ECO:0007669"/>
    <property type="project" value="UniProtKB-UniRule"/>
</dbReference>
<dbReference type="Gene3D" id="3.30.300.30">
    <property type="match status" value="1"/>
</dbReference>
<dbReference type="EnsemblProtists" id="EKX37564">
    <property type="protein sequence ID" value="EKX37564"/>
    <property type="gene ID" value="GUITHDRAFT_116204"/>
</dbReference>
<reference evidence="9 11" key="1">
    <citation type="journal article" date="2012" name="Nature">
        <title>Algal genomes reveal evolutionary mosaicism and the fate of nucleomorphs.</title>
        <authorList>
            <consortium name="DOE Joint Genome Institute"/>
            <person name="Curtis B.A."/>
            <person name="Tanifuji G."/>
            <person name="Burki F."/>
            <person name="Gruber A."/>
            <person name="Irimia M."/>
            <person name="Maruyama S."/>
            <person name="Arias M.C."/>
            <person name="Ball S.G."/>
            <person name="Gile G.H."/>
            <person name="Hirakawa Y."/>
            <person name="Hopkins J.F."/>
            <person name="Kuo A."/>
            <person name="Rensing S.A."/>
            <person name="Schmutz J."/>
            <person name="Symeonidi A."/>
            <person name="Elias M."/>
            <person name="Eveleigh R.J."/>
            <person name="Herman E.K."/>
            <person name="Klute M.J."/>
            <person name="Nakayama T."/>
            <person name="Obornik M."/>
            <person name="Reyes-Prieto A."/>
            <person name="Armbrust E.V."/>
            <person name="Aves S.J."/>
            <person name="Beiko R.G."/>
            <person name="Coutinho P."/>
            <person name="Dacks J.B."/>
            <person name="Durnford D.G."/>
            <person name="Fast N.M."/>
            <person name="Green B.R."/>
            <person name="Grisdale C.J."/>
            <person name="Hempel F."/>
            <person name="Henrissat B."/>
            <person name="Hoppner M.P."/>
            <person name="Ishida K."/>
            <person name="Kim E."/>
            <person name="Koreny L."/>
            <person name="Kroth P.G."/>
            <person name="Liu Y."/>
            <person name="Malik S.B."/>
            <person name="Maier U.G."/>
            <person name="McRose D."/>
            <person name="Mock T."/>
            <person name="Neilson J.A."/>
            <person name="Onodera N.T."/>
            <person name="Poole A.M."/>
            <person name="Pritham E.J."/>
            <person name="Richards T.A."/>
            <person name="Rocap G."/>
            <person name="Roy S.W."/>
            <person name="Sarai C."/>
            <person name="Schaack S."/>
            <person name="Shirato S."/>
            <person name="Slamovits C.H."/>
            <person name="Spencer D.F."/>
            <person name="Suzuki S."/>
            <person name="Worden A.Z."/>
            <person name="Zauner S."/>
            <person name="Barry K."/>
            <person name="Bell C."/>
            <person name="Bharti A.K."/>
            <person name="Crow J.A."/>
            <person name="Grimwood J."/>
            <person name="Kramer R."/>
            <person name="Lindquist E."/>
            <person name="Lucas S."/>
            <person name="Salamov A."/>
            <person name="McFadden G.I."/>
            <person name="Lane C.E."/>
            <person name="Keeling P.J."/>
            <person name="Gray M.W."/>
            <person name="Grigoriev I.V."/>
            <person name="Archibald J.M."/>
        </authorList>
    </citation>
    <scope>NUCLEOTIDE SEQUENCE</scope>
    <source>
        <strain evidence="9 11">CCMP2712</strain>
    </source>
</reference>
<evidence type="ECO:0000256" key="2">
    <source>
        <dbReference type="ARBA" id="ARBA00022598"/>
    </source>
</evidence>
<dbReference type="GeneID" id="17294389"/>
<dbReference type="KEGG" id="gtt:GUITHDRAFT_116204"/>
<dbReference type="NCBIfam" id="TIGR02188">
    <property type="entry name" value="Ac_CoA_lig_AcsA"/>
    <property type="match status" value="1"/>
</dbReference>
<evidence type="ECO:0000313" key="11">
    <source>
        <dbReference type="Proteomes" id="UP000011087"/>
    </source>
</evidence>
<feature type="domain" description="AMP-binding enzyme C-terminal" evidence="7">
    <location>
        <begin position="571"/>
        <end position="649"/>
    </location>
</feature>
<feature type="domain" description="Acetyl-coenzyme A synthetase N-terminal" evidence="8">
    <location>
        <begin position="27"/>
        <end position="86"/>
    </location>
</feature>
<keyword evidence="3 5" id="KW-0547">Nucleotide-binding</keyword>
<dbReference type="OrthoDB" id="1706066at2759"/>
<dbReference type="GO" id="GO:0016208">
    <property type="term" value="F:AMP binding"/>
    <property type="evidence" value="ECO:0007669"/>
    <property type="project" value="InterPro"/>
</dbReference>
<keyword evidence="4 5" id="KW-0067">ATP-binding</keyword>
<evidence type="ECO:0000259" key="6">
    <source>
        <dbReference type="Pfam" id="PF00501"/>
    </source>
</evidence>
<dbReference type="InterPro" id="IPR000873">
    <property type="entry name" value="AMP-dep_synth/lig_dom"/>
</dbReference>
<dbReference type="EC" id="6.2.1.1" evidence="5"/>
<dbReference type="RefSeq" id="XP_005824544.1">
    <property type="nucleotide sequence ID" value="XM_005824487.1"/>
</dbReference>
<dbReference type="InterPro" id="IPR042099">
    <property type="entry name" value="ANL_N_sf"/>
</dbReference>
<evidence type="ECO:0000256" key="5">
    <source>
        <dbReference type="RuleBase" id="RU361147"/>
    </source>
</evidence>
<evidence type="ECO:0000259" key="8">
    <source>
        <dbReference type="Pfam" id="PF16177"/>
    </source>
</evidence>
<evidence type="ECO:0000256" key="4">
    <source>
        <dbReference type="ARBA" id="ARBA00022840"/>
    </source>
</evidence>